<dbReference type="PROSITE" id="PS51257">
    <property type="entry name" value="PROKAR_LIPOPROTEIN"/>
    <property type="match status" value="1"/>
</dbReference>
<evidence type="ECO:0008006" key="3">
    <source>
        <dbReference type="Google" id="ProtNLM"/>
    </source>
</evidence>
<sequence>MQTKLQKSSLLLLCLFLFAGCSSPHFLKLLPSTTRALEANQLFSYQYARMQQMQAAELALYCPDLLSLPDDTANKSLLQLGCAQLWLSSSQLSGSELQQATTLYNQSLTAFLQLMLPKQKYRHPALRIVLEPPLDETDLPFEHFVLASEFRAIKSHHQITSGAGLGVSLVGARENTGKGWDKNYPPEGVFRSVTISLKELKFTKEMQVQLTLQGHLMQGATQLQLASASYPLLYDAASSYLWLMQQSRLVDLELPGLFNAERADNKLGIYSVTPLQNNKQPLLMIHGLNSSPLIWYELTMAVLQDEELKQRYQIWHAYYPSGPPPFYNSMRLRKKLDELHAMLKTNGGTTELDHLLVVGHSMGGIVSKTLIQNTNYQLWDLSFTARPEQLGYAQQELDKVQDIFIFNARPYIDKVVFLDTPHGGSESSESVLARMAGWFINLPKNFTSLMSDFIQKLGPDKVTLPMREYLGSGGPHSVQVLSPRHPLLQGLNKLDYQRPVYSVIGSDGALSCKDEKSCSQISDGVVPFFSAHQSKAVQEIIVQSRHNSYQSPQALKFLLQVLRQPAGEAKILPLAPDKLAD</sequence>
<proteinExistence type="predicted"/>
<comment type="caution">
    <text evidence="1">The sequence shown here is derived from an EMBL/GenBank/DDBJ whole genome shotgun (WGS) entry which is preliminary data.</text>
</comment>
<keyword evidence="2" id="KW-1185">Reference proteome</keyword>
<dbReference type="Proteomes" id="UP001257909">
    <property type="component" value="Unassembled WGS sequence"/>
</dbReference>
<evidence type="ECO:0000313" key="2">
    <source>
        <dbReference type="Proteomes" id="UP001257909"/>
    </source>
</evidence>
<gene>
    <name evidence="1" type="ORF">J2W69_002283</name>
</gene>
<dbReference type="RefSeq" id="WP_310278299.1">
    <property type="nucleotide sequence ID" value="NZ_JAVDWR010000006.1"/>
</dbReference>
<evidence type="ECO:0000313" key="1">
    <source>
        <dbReference type="EMBL" id="MDR7121341.1"/>
    </source>
</evidence>
<organism evidence="1 2">
    <name type="scientific">Rheinheimera soli</name>
    <dbReference type="NCBI Taxonomy" id="443616"/>
    <lineage>
        <taxon>Bacteria</taxon>
        <taxon>Pseudomonadati</taxon>
        <taxon>Pseudomonadota</taxon>
        <taxon>Gammaproteobacteria</taxon>
        <taxon>Chromatiales</taxon>
        <taxon>Chromatiaceae</taxon>
        <taxon>Rheinheimera</taxon>
    </lineage>
</organism>
<reference evidence="1 2" key="1">
    <citation type="submission" date="2023-07" db="EMBL/GenBank/DDBJ databases">
        <title>Sorghum-associated microbial communities from plants grown in Nebraska, USA.</title>
        <authorList>
            <person name="Schachtman D."/>
        </authorList>
    </citation>
    <scope>NUCLEOTIDE SEQUENCE [LARGE SCALE GENOMIC DNA]</scope>
    <source>
        <strain evidence="1 2">4138</strain>
    </source>
</reference>
<name>A0ABU1W038_9GAMM</name>
<dbReference type="InterPro" id="IPR029058">
    <property type="entry name" value="AB_hydrolase_fold"/>
</dbReference>
<accession>A0ABU1W038</accession>
<protein>
    <recommendedName>
        <fullName evidence="3">Alpha/beta hydrolase</fullName>
    </recommendedName>
</protein>
<dbReference type="SUPFAM" id="SSF53474">
    <property type="entry name" value="alpha/beta-Hydrolases"/>
    <property type="match status" value="1"/>
</dbReference>
<dbReference type="Gene3D" id="3.40.50.1820">
    <property type="entry name" value="alpha/beta hydrolase"/>
    <property type="match status" value="1"/>
</dbReference>
<dbReference type="EMBL" id="JAVDWR010000006">
    <property type="protein sequence ID" value="MDR7121341.1"/>
    <property type="molecule type" value="Genomic_DNA"/>
</dbReference>